<name>A0A1F2UG90_9ACTN</name>
<dbReference type="EMBL" id="MELI01000105">
    <property type="protein sequence ID" value="OFW32059.1"/>
    <property type="molecule type" value="Genomic_DNA"/>
</dbReference>
<dbReference type="SUPFAM" id="SSF56281">
    <property type="entry name" value="Metallo-hydrolase/oxidoreductase"/>
    <property type="match status" value="1"/>
</dbReference>
<accession>A0A1F2UG90</accession>
<dbReference type="PANTHER" id="PTHR39189:SF1">
    <property type="entry name" value="UPF0173 METAL-DEPENDENT HYDROLASE YTKL"/>
    <property type="match status" value="1"/>
</dbReference>
<dbReference type="PANTHER" id="PTHR39189">
    <property type="entry name" value="UPF0173 METAL-DEPENDENT HYDROLASE YTKL"/>
    <property type="match status" value="1"/>
</dbReference>
<dbReference type="Gene3D" id="3.60.15.10">
    <property type="entry name" value="Ribonuclease Z/Hydroxyacylglutathione hydrolase-like"/>
    <property type="match status" value="1"/>
</dbReference>
<proteinExistence type="predicted"/>
<comment type="caution">
    <text evidence="1">The sequence shown here is derived from an EMBL/GenBank/DDBJ whole genome shotgun (WGS) entry which is preliminary data.</text>
</comment>
<organism evidence="1 2">
    <name type="scientific">Candidatus Aquicultor primus</name>
    <dbReference type="NCBI Taxonomy" id="1797195"/>
    <lineage>
        <taxon>Bacteria</taxon>
        <taxon>Bacillati</taxon>
        <taxon>Actinomycetota</taxon>
        <taxon>Candidatus Aquicultoria</taxon>
        <taxon>Candidatus Aquicultorales</taxon>
        <taxon>Candidatus Aquicultoraceae</taxon>
        <taxon>Candidatus Aquicultor</taxon>
    </lineage>
</organism>
<reference evidence="1 2" key="1">
    <citation type="journal article" date="2016" name="Nat. Commun.">
        <title>Thousands of microbial genomes shed light on interconnected biogeochemical processes in an aquifer system.</title>
        <authorList>
            <person name="Anantharaman K."/>
            <person name="Brown C.T."/>
            <person name="Hug L.A."/>
            <person name="Sharon I."/>
            <person name="Castelle C.J."/>
            <person name="Probst A.J."/>
            <person name="Thomas B.C."/>
            <person name="Singh A."/>
            <person name="Wilkins M.J."/>
            <person name="Karaoz U."/>
            <person name="Brodie E.L."/>
            <person name="Williams K.H."/>
            <person name="Hubbard S.S."/>
            <person name="Banfield J.F."/>
        </authorList>
    </citation>
    <scope>NUCLEOTIDE SEQUENCE [LARGE SCALE GENOMIC DNA]</scope>
</reference>
<sequence length="193" mass="21271">MAIVTDPYSEKTGYAFPHTEADIVTISHHHYDHDNAAAVGGAPRVIDESGKIVIGSITIEGIDSFHDEVSGSKRGRNIIFKFDVDGLAIAHMGDYGQPMTREQRDALRDVDILMIPVGGTFTIDHAQAAEIVRELKPKIAVPMHYKTEDSTINIGPVGPFLESMPVVRKRGDTIELSVDELPSETEVWVMEYL</sequence>
<evidence type="ECO:0000313" key="2">
    <source>
        <dbReference type="Proteomes" id="UP000178086"/>
    </source>
</evidence>
<dbReference type="AlphaFoldDB" id="A0A1F2UG90"/>
<gene>
    <name evidence="1" type="ORF">A2074_03995</name>
</gene>
<dbReference type="Pfam" id="PF13483">
    <property type="entry name" value="Lactamase_B_3"/>
    <property type="match status" value="1"/>
</dbReference>
<dbReference type="InterPro" id="IPR036866">
    <property type="entry name" value="RibonucZ/Hydroxyglut_hydro"/>
</dbReference>
<evidence type="ECO:0008006" key="3">
    <source>
        <dbReference type="Google" id="ProtNLM"/>
    </source>
</evidence>
<protein>
    <recommendedName>
        <fullName evidence="3">MBL fold metallo-hydrolase</fullName>
    </recommendedName>
</protein>
<evidence type="ECO:0000313" key="1">
    <source>
        <dbReference type="EMBL" id="OFW32059.1"/>
    </source>
</evidence>
<dbReference type="Proteomes" id="UP000178086">
    <property type="component" value="Unassembled WGS sequence"/>
</dbReference>